<gene>
    <name evidence="1" type="ORF">BpHYR1_043828</name>
</gene>
<sequence length="78" mass="9179">MELKIKNGTKPAYSSIINLLRPSENLYLVFAYFDTKRELMTKSDLENHSSLFNNLETSLFSKINQTNKPRTFIRDDYN</sequence>
<name>A0A3M7RWK3_BRAPC</name>
<dbReference type="AlphaFoldDB" id="A0A3M7RWK3"/>
<evidence type="ECO:0000313" key="2">
    <source>
        <dbReference type="Proteomes" id="UP000276133"/>
    </source>
</evidence>
<dbReference type="EMBL" id="REGN01002483">
    <property type="protein sequence ID" value="RNA27872.1"/>
    <property type="molecule type" value="Genomic_DNA"/>
</dbReference>
<proteinExistence type="predicted"/>
<dbReference type="Proteomes" id="UP000276133">
    <property type="component" value="Unassembled WGS sequence"/>
</dbReference>
<keyword evidence="2" id="KW-1185">Reference proteome</keyword>
<comment type="caution">
    <text evidence="1">The sequence shown here is derived from an EMBL/GenBank/DDBJ whole genome shotgun (WGS) entry which is preliminary data.</text>
</comment>
<evidence type="ECO:0000313" key="1">
    <source>
        <dbReference type="EMBL" id="RNA27872.1"/>
    </source>
</evidence>
<reference evidence="1 2" key="1">
    <citation type="journal article" date="2018" name="Sci. Rep.">
        <title>Genomic signatures of local adaptation to the degree of environmental predictability in rotifers.</title>
        <authorList>
            <person name="Franch-Gras L."/>
            <person name="Hahn C."/>
            <person name="Garcia-Roger E.M."/>
            <person name="Carmona M.J."/>
            <person name="Serra M."/>
            <person name="Gomez A."/>
        </authorList>
    </citation>
    <scope>NUCLEOTIDE SEQUENCE [LARGE SCALE GENOMIC DNA]</scope>
    <source>
        <strain evidence="1">HYR1</strain>
    </source>
</reference>
<organism evidence="1 2">
    <name type="scientific">Brachionus plicatilis</name>
    <name type="common">Marine rotifer</name>
    <name type="synonym">Brachionus muelleri</name>
    <dbReference type="NCBI Taxonomy" id="10195"/>
    <lineage>
        <taxon>Eukaryota</taxon>
        <taxon>Metazoa</taxon>
        <taxon>Spiralia</taxon>
        <taxon>Gnathifera</taxon>
        <taxon>Rotifera</taxon>
        <taxon>Eurotatoria</taxon>
        <taxon>Monogononta</taxon>
        <taxon>Pseudotrocha</taxon>
        <taxon>Ploima</taxon>
        <taxon>Brachionidae</taxon>
        <taxon>Brachionus</taxon>
    </lineage>
</organism>
<protein>
    <submittedName>
        <fullName evidence="1">Uncharacterized protein</fullName>
    </submittedName>
</protein>
<accession>A0A3M7RWK3</accession>